<gene>
    <name evidence="9" type="ORF">IMCC3088_155</name>
</gene>
<evidence type="ECO:0000256" key="6">
    <source>
        <dbReference type="ARBA" id="ARBA00022989"/>
    </source>
</evidence>
<evidence type="ECO:0000256" key="7">
    <source>
        <dbReference type="ARBA" id="ARBA00023136"/>
    </source>
</evidence>
<dbReference type="AlphaFoldDB" id="F3L5J2"/>
<keyword evidence="6 8" id="KW-1133">Transmembrane helix</keyword>
<comment type="similarity">
    <text evidence="2 8">Belongs to the 4-toluene sulfonate uptake permease (TSUP) (TC 2.A.102) family.</text>
</comment>
<feature type="transmembrane region" description="Helical" evidence="8">
    <location>
        <begin position="74"/>
        <end position="94"/>
    </location>
</feature>
<sequence length="247" mass="26453">MNLSLDLMLTIWAGVAVASVLRAFTGFGFALAAVPIFIWVLPPSLAVVLSASLVFATSSLRFGAFKKALPKRKITGLLVTLIVFSSVGVVFLSSLERSKFQLLAGVILLIACLLLVFSRRFSFSGSTFKDLLTGSAAGLLNGLLSMPGPPLIVYVLATEKDPAQSRALLMTLLLVSAALALVNFTWMGFVTIDSLWLFLLAWPVMLLGDRLGNHWFASYGSQQYRRVAIGLLVLIALSSVASGIGQL</sequence>
<feature type="transmembrane region" description="Helical" evidence="8">
    <location>
        <begin position="167"/>
        <end position="189"/>
    </location>
</feature>
<dbReference type="STRING" id="2518989.IMCC3088_155"/>
<keyword evidence="5 8" id="KW-0812">Transmembrane</keyword>
<dbReference type="RefSeq" id="WP_009577127.1">
    <property type="nucleotide sequence ID" value="NZ_AEIG01000113.1"/>
</dbReference>
<proteinExistence type="inferred from homology"/>
<protein>
    <recommendedName>
        <fullName evidence="8">Probable membrane transporter protein</fullName>
    </recommendedName>
</protein>
<evidence type="ECO:0000256" key="2">
    <source>
        <dbReference type="ARBA" id="ARBA00009142"/>
    </source>
</evidence>
<dbReference type="OrthoDB" id="5739612at2"/>
<feature type="transmembrane region" description="Helical" evidence="8">
    <location>
        <begin position="195"/>
        <end position="212"/>
    </location>
</feature>
<dbReference type="PANTHER" id="PTHR30269">
    <property type="entry name" value="TRANSMEMBRANE PROTEIN YFCA"/>
    <property type="match status" value="1"/>
</dbReference>
<evidence type="ECO:0000256" key="8">
    <source>
        <dbReference type="RuleBase" id="RU363041"/>
    </source>
</evidence>
<feature type="transmembrane region" description="Helical" evidence="8">
    <location>
        <begin position="44"/>
        <end position="62"/>
    </location>
</feature>
<dbReference type="GO" id="GO:0005886">
    <property type="term" value="C:plasma membrane"/>
    <property type="evidence" value="ECO:0007669"/>
    <property type="project" value="UniProtKB-SubCell"/>
</dbReference>
<evidence type="ECO:0000256" key="1">
    <source>
        <dbReference type="ARBA" id="ARBA00004651"/>
    </source>
</evidence>
<evidence type="ECO:0000256" key="3">
    <source>
        <dbReference type="ARBA" id="ARBA00022448"/>
    </source>
</evidence>
<accession>F3L5J2</accession>
<name>F3L5J2_9GAMM</name>
<keyword evidence="10" id="KW-1185">Reference proteome</keyword>
<reference evidence="9 10" key="1">
    <citation type="journal article" date="2011" name="J. Bacteriol.">
        <title>Genome sequence of strain IMCC3088, a proteorhodopsin-containing marine bacterium belonging to the OM60/NOR5 clade.</title>
        <authorList>
            <person name="Jang Y."/>
            <person name="Oh H.M."/>
            <person name="Kang I."/>
            <person name="Lee K."/>
            <person name="Yang S.J."/>
            <person name="Cho J.C."/>
        </authorList>
    </citation>
    <scope>NUCLEOTIDE SEQUENCE [LARGE SCALE GENOMIC DNA]</scope>
    <source>
        <strain evidence="9 10">IMCC3088</strain>
    </source>
</reference>
<evidence type="ECO:0000313" key="10">
    <source>
        <dbReference type="Proteomes" id="UP000005615"/>
    </source>
</evidence>
<keyword evidence="3" id="KW-0813">Transport</keyword>
<keyword evidence="4 8" id="KW-1003">Cell membrane</keyword>
<dbReference type="InterPro" id="IPR002781">
    <property type="entry name" value="TM_pro_TauE-like"/>
</dbReference>
<organism evidence="9 10">
    <name type="scientific">Aequoribacter fuscus</name>
    <dbReference type="NCBI Taxonomy" id="2518989"/>
    <lineage>
        <taxon>Bacteria</taxon>
        <taxon>Pseudomonadati</taxon>
        <taxon>Pseudomonadota</taxon>
        <taxon>Gammaproteobacteria</taxon>
        <taxon>Cellvibrionales</taxon>
        <taxon>Halieaceae</taxon>
        <taxon>Aequoribacter</taxon>
    </lineage>
</organism>
<feature type="transmembrane region" description="Helical" evidence="8">
    <location>
        <begin position="12"/>
        <end position="38"/>
    </location>
</feature>
<feature type="transmembrane region" description="Helical" evidence="8">
    <location>
        <begin position="100"/>
        <end position="117"/>
    </location>
</feature>
<dbReference type="InterPro" id="IPR052017">
    <property type="entry name" value="TSUP"/>
</dbReference>
<keyword evidence="7 8" id="KW-0472">Membrane</keyword>
<dbReference type="Proteomes" id="UP000005615">
    <property type="component" value="Unassembled WGS sequence"/>
</dbReference>
<dbReference type="PANTHER" id="PTHR30269:SF37">
    <property type="entry name" value="MEMBRANE TRANSPORTER PROTEIN"/>
    <property type="match status" value="1"/>
</dbReference>
<feature type="transmembrane region" description="Helical" evidence="8">
    <location>
        <begin position="224"/>
        <end position="244"/>
    </location>
</feature>
<evidence type="ECO:0000313" key="9">
    <source>
        <dbReference type="EMBL" id="EGG28414.1"/>
    </source>
</evidence>
<comment type="subcellular location">
    <subcellularLocation>
        <location evidence="1 8">Cell membrane</location>
        <topology evidence="1 8">Multi-pass membrane protein</topology>
    </subcellularLocation>
</comment>
<dbReference type="Pfam" id="PF01925">
    <property type="entry name" value="TauE"/>
    <property type="match status" value="1"/>
</dbReference>
<comment type="caution">
    <text evidence="9">The sequence shown here is derived from an EMBL/GenBank/DDBJ whole genome shotgun (WGS) entry which is preliminary data.</text>
</comment>
<dbReference type="EMBL" id="AEIG01000113">
    <property type="protein sequence ID" value="EGG28414.1"/>
    <property type="molecule type" value="Genomic_DNA"/>
</dbReference>
<dbReference type="eggNOG" id="COG0730">
    <property type="taxonomic scope" value="Bacteria"/>
</dbReference>
<evidence type="ECO:0000256" key="4">
    <source>
        <dbReference type="ARBA" id="ARBA00022475"/>
    </source>
</evidence>
<evidence type="ECO:0000256" key="5">
    <source>
        <dbReference type="ARBA" id="ARBA00022692"/>
    </source>
</evidence>